<dbReference type="AlphaFoldDB" id="A0A396GZS0"/>
<dbReference type="Gramene" id="rna3616">
    <property type="protein sequence ID" value="RHN79780.1"/>
    <property type="gene ID" value="gene3616"/>
</dbReference>
<dbReference type="Gramene" id="rna41128">
    <property type="protein sequence ID" value="RHN46617.1"/>
    <property type="gene ID" value="gene41128"/>
</dbReference>
<evidence type="ECO:0000256" key="1">
    <source>
        <dbReference type="SAM" id="MobiDB-lite"/>
    </source>
</evidence>
<dbReference type="Proteomes" id="UP000265566">
    <property type="component" value="Chromosome 4"/>
</dbReference>
<proteinExistence type="predicted"/>
<evidence type="ECO:0000313" key="6">
    <source>
        <dbReference type="Proteomes" id="UP000265566"/>
    </source>
</evidence>
<evidence type="ECO:0000313" key="5">
    <source>
        <dbReference type="EMBL" id="RHN79780.1"/>
    </source>
</evidence>
<feature type="region of interest" description="Disordered" evidence="1">
    <location>
        <begin position="1"/>
        <end position="21"/>
    </location>
</feature>
<evidence type="ECO:0000313" key="4">
    <source>
        <dbReference type="EMBL" id="RHN62139.1"/>
    </source>
</evidence>
<dbReference type="EMBL" id="PSQE01000004">
    <property type="protein sequence ID" value="RHN62139.1"/>
    <property type="molecule type" value="Genomic_DNA"/>
</dbReference>
<accession>A0A396GZS0</accession>
<feature type="compositionally biased region" description="Basic and acidic residues" evidence="1">
    <location>
        <begin position="1"/>
        <end position="20"/>
    </location>
</feature>
<evidence type="ECO:0000313" key="3">
    <source>
        <dbReference type="EMBL" id="RHN46617.1"/>
    </source>
</evidence>
<evidence type="ECO:0000313" key="2">
    <source>
        <dbReference type="EMBL" id="RHN46616.1"/>
    </source>
</evidence>
<dbReference type="EMBL" id="PSQE01000007">
    <property type="protein sequence ID" value="RHN46616.1"/>
    <property type="molecule type" value="Genomic_DNA"/>
</dbReference>
<reference evidence="2" key="2">
    <citation type="journal article" date="2018" name="Nat. Plants">
        <title>Whole-genome landscape of Medicago truncatula symbiotic genes.</title>
        <authorList>
            <person name="Pecrix Y."/>
            <person name="Gamas P."/>
            <person name="Carrere S."/>
        </authorList>
    </citation>
    <scope>NUCLEOTIDE SEQUENCE</scope>
    <source>
        <tissue evidence="2">Leaves</tissue>
    </source>
</reference>
<reference evidence="6" key="1">
    <citation type="journal article" date="2018" name="Nat. Plants">
        <title>Whole-genome landscape of Medicago truncatula symbiotic genes.</title>
        <authorList>
            <person name="Pecrix Y."/>
            <person name="Staton S.E."/>
            <person name="Sallet E."/>
            <person name="Lelandais-Briere C."/>
            <person name="Moreau S."/>
            <person name="Carrere S."/>
            <person name="Blein T."/>
            <person name="Jardinaud M.F."/>
            <person name="Latrasse D."/>
            <person name="Zouine M."/>
            <person name="Zahm M."/>
            <person name="Kreplak J."/>
            <person name="Mayjonade B."/>
            <person name="Satge C."/>
            <person name="Perez M."/>
            <person name="Cauet S."/>
            <person name="Marande W."/>
            <person name="Chantry-Darmon C."/>
            <person name="Lopez-Roques C."/>
            <person name="Bouchez O."/>
            <person name="Berard A."/>
            <person name="Debelle F."/>
            <person name="Munos S."/>
            <person name="Bendahmane A."/>
            <person name="Berges H."/>
            <person name="Niebel A."/>
            <person name="Buitink J."/>
            <person name="Frugier F."/>
            <person name="Benhamed M."/>
            <person name="Crespi M."/>
            <person name="Gouzy J."/>
            <person name="Gamas P."/>
        </authorList>
    </citation>
    <scope>NUCLEOTIDE SEQUENCE [LARGE SCALE GENOMIC DNA]</scope>
    <source>
        <strain evidence="6">cv. Jemalong A17</strain>
    </source>
</reference>
<dbReference type="Gramene" id="rna41127">
    <property type="protein sequence ID" value="RHN46616.1"/>
    <property type="gene ID" value="gene41127"/>
</dbReference>
<name>A0A396GZS0_MEDTR</name>
<organism evidence="2">
    <name type="scientific">Medicago truncatula</name>
    <name type="common">Barrel medic</name>
    <name type="synonym">Medicago tribuloides</name>
    <dbReference type="NCBI Taxonomy" id="3880"/>
    <lineage>
        <taxon>Eukaryota</taxon>
        <taxon>Viridiplantae</taxon>
        <taxon>Streptophyta</taxon>
        <taxon>Embryophyta</taxon>
        <taxon>Tracheophyta</taxon>
        <taxon>Spermatophyta</taxon>
        <taxon>Magnoliopsida</taxon>
        <taxon>eudicotyledons</taxon>
        <taxon>Gunneridae</taxon>
        <taxon>Pentapetalae</taxon>
        <taxon>rosids</taxon>
        <taxon>fabids</taxon>
        <taxon>Fabales</taxon>
        <taxon>Fabaceae</taxon>
        <taxon>Papilionoideae</taxon>
        <taxon>50 kb inversion clade</taxon>
        <taxon>NPAAA clade</taxon>
        <taxon>Hologalegina</taxon>
        <taxon>IRL clade</taxon>
        <taxon>Trifolieae</taxon>
        <taxon>Medicago</taxon>
    </lineage>
</organism>
<sequence length="55" mass="6653">MRENEGKKCYRRRETEEKSEPPLLSAARARYAPVVPLLLENPVRIWCWCDDSRWF</sequence>
<protein>
    <submittedName>
        <fullName evidence="2">Uncharacterized protein</fullName>
    </submittedName>
</protein>
<dbReference type="EMBL" id="PSQE01000007">
    <property type="protein sequence ID" value="RHN46617.1"/>
    <property type="molecule type" value="Genomic_DNA"/>
</dbReference>
<gene>
    <name evidence="5" type="ORF">MtrunA17_Chr1g0181051</name>
    <name evidence="4" type="ORF">MtrunA17_Chr4g0044141</name>
    <name evidence="2" type="ORF">MtrunA17_Chr7g0244141</name>
    <name evidence="3" type="ORF">MtrunA17_Chr7g0244151</name>
</gene>
<comment type="caution">
    <text evidence="2">The sequence shown here is derived from an EMBL/GenBank/DDBJ whole genome shotgun (WGS) entry which is preliminary data.</text>
</comment>
<dbReference type="EMBL" id="PSQE01000001">
    <property type="protein sequence ID" value="RHN79780.1"/>
    <property type="molecule type" value="Genomic_DNA"/>
</dbReference>
<dbReference type="Proteomes" id="UP000265566">
    <property type="component" value="Chromosome 7"/>
</dbReference>
<dbReference type="Proteomes" id="UP000265566">
    <property type="component" value="Chromosome 1"/>
</dbReference>
<dbReference type="Gramene" id="rna24675">
    <property type="protein sequence ID" value="RHN62139.1"/>
    <property type="gene ID" value="gene24675"/>
</dbReference>